<feature type="chain" id="PRO_5046974974" evidence="1">
    <location>
        <begin position="20"/>
        <end position="243"/>
    </location>
</feature>
<keyword evidence="3" id="KW-1185">Reference proteome</keyword>
<sequence>MKKITILIFVLLVQSTASAHYLWIETAASGKLNKEQLVKIKYGEYTSGAIEKPGNDAFNAVKNFSLWLIAPSGEKKELKISMKRDFYQAVFVPSEEGSYALVLDNKNVQVLDYTAYDFGIFKPQYHAKARVTVGKNPEKLAKTNFEGIEILNISNKVASHKSEVNLKVLFKGKSLKEQEVIIYISDQWSKKLTTDENGEVSFKLPWDDTLYTIETTHNEDITGTFDGKDYDFIWHCATYAIAL</sequence>
<gene>
    <name evidence="2" type="ORF">I6U50_15335</name>
</gene>
<dbReference type="Pfam" id="PF10670">
    <property type="entry name" value="DUF4198"/>
    <property type="match status" value="1"/>
</dbReference>
<comment type="caution">
    <text evidence="2">The sequence shown here is derived from an EMBL/GenBank/DDBJ whole genome shotgun (WGS) entry which is preliminary data.</text>
</comment>
<keyword evidence="1" id="KW-0732">Signal</keyword>
<reference evidence="2 3" key="1">
    <citation type="submission" date="2020-12" db="EMBL/GenBank/DDBJ databases">
        <title>Salegentibacter orientalis sp. nov., isolated from costal sediment.</title>
        <authorList>
            <person name="Lian F.-B."/>
        </authorList>
    </citation>
    <scope>NUCLEOTIDE SEQUENCE [LARGE SCALE GENOMIC DNA]</scope>
    <source>
        <strain evidence="2 3">F60176</strain>
    </source>
</reference>
<dbReference type="Proteomes" id="UP000635665">
    <property type="component" value="Unassembled WGS sequence"/>
</dbReference>
<feature type="signal peptide" evidence="1">
    <location>
        <begin position="1"/>
        <end position="19"/>
    </location>
</feature>
<proteinExistence type="predicted"/>
<evidence type="ECO:0000256" key="1">
    <source>
        <dbReference type="SAM" id="SignalP"/>
    </source>
</evidence>
<dbReference type="EMBL" id="JAEHNY010000017">
    <property type="protein sequence ID" value="MBI6121399.1"/>
    <property type="molecule type" value="Genomic_DNA"/>
</dbReference>
<protein>
    <submittedName>
        <fullName evidence="2">DUF4198 domain-containing protein</fullName>
    </submittedName>
</protein>
<dbReference type="RefSeq" id="WP_198639495.1">
    <property type="nucleotide sequence ID" value="NZ_JAEHNY010000017.1"/>
</dbReference>
<evidence type="ECO:0000313" key="3">
    <source>
        <dbReference type="Proteomes" id="UP000635665"/>
    </source>
</evidence>
<organism evidence="2 3">
    <name type="scientific">Salegentibacter maritimus</name>
    <dbReference type="NCBI Taxonomy" id="2794347"/>
    <lineage>
        <taxon>Bacteria</taxon>
        <taxon>Pseudomonadati</taxon>
        <taxon>Bacteroidota</taxon>
        <taxon>Flavobacteriia</taxon>
        <taxon>Flavobacteriales</taxon>
        <taxon>Flavobacteriaceae</taxon>
        <taxon>Salegentibacter</taxon>
    </lineage>
</organism>
<accession>A0ABS0TK06</accession>
<dbReference type="InterPro" id="IPR019613">
    <property type="entry name" value="DUF4198"/>
</dbReference>
<name>A0ABS0TK06_9FLAO</name>
<evidence type="ECO:0000313" key="2">
    <source>
        <dbReference type="EMBL" id="MBI6121399.1"/>
    </source>
</evidence>